<evidence type="ECO:0000256" key="8">
    <source>
        <dbReference type="SAM" id="SignalP"/>
    </source>
</evidence>
<proteinExistence type="predicted"/>
<protein>
    <submittedName>
        <fullName evidence="11">Uncharacterized protein MANES_13G068500</fullName>
    </submittedName>
</protein>
<dbReference type="Pfam" id="PF23577">
    <property type="entry name" value="LysM_RLK"/>
    <property type="match status" value="1"/>
</dbReference>
<feature type="domain" description="LYK3/4/5 second LysM" evidence="9">
    <location>
        <begin position="113"/>
        <end position="161"/>
    </location>
</feature>
<evidence type="ECO:0000256" key="6">
    <source>
        <dbReference type="ARBA" id="ARBA00023136"/>
    </source>
</evidence>
<evidence type="ECO:0000256" key="2">
    <source>
        <dbReference type="ARBA" id="ARBA00022475"/>
    </source>
</evidence>
<keyword evidence="6" id="KW-0472">Membrane</keyword>
<keyword evidence="7" id="KW-1015">Disulfide bond</keyword>
<dbReference type="AlphaFoldDB" id="A0A2P2MP75"/>
<name>A0A2P2MP75_RHIMU</name>
<organism evidence="11">
    <name type="scientific">Rhizophora mucronata</name>
    <name type="common">Asiatic mangrove</name>
    <dbReference type="NCBI Taxonomy" id="61149"/>
    <lineage>
        <taxon>Eukaryota</taxon>
        <taxon>Viridiplantae</taxon>
        <taxon>Streptophyta</taxon>
        <taxon>Embryophyta</taxon>
        <taxon>Tracheophyta</taxon>
        <taxon>Spermatophyta</taxon>
        <taxon>Magnoliopsida</taxon>
        <taxon>eudicotyledons</taxon>
        <taxon>Gunneridae</taxon>
        <taxon>Pentapetalae</taxon>
        <taxon>rosids</taxon>
        <taxon>fabids</taxon>
        <taxon>Malpighiales</taxon>
        <taxon>Rhizophoraceae</taxon>
        <taxon>Rhizophora</taxon>
    </lineage>
</organism>
<feature type="chain" id="PRO_5015176077" evidence="8">
    <location>
        <begin position="38"/>
        <end position="236"/>
    </location>
</feature>
<feature type="domain" description="LYK3/RLK10-like LysM" evidence="10">
    <location>
        <begin position="180"/>
        <end position="223"/>
    </location>
</feature>
<keyword evidence="5" id="KW-1133">Transmembrane helix</keyword>
<feature type="signal peptide" evidence="8">
    <location>
        <begin position="1"/>
        <end position="37"/>
    </location>
</feature>
<accession>A0A2P2MP75</accession>
<evidence type="ECO:0000259" key="10">
    <source>
        <dbReference type="Pfam" id="PF23577"/>
    </source>
</evidence>
<keyword evidence="3" id="KW-0812">Transmembrane</keyword>
<keyword evidence="4 8" id="KW-0732">Signal</keyword>
<dbReference type="InterPro" id="IPR057097">
    <property type="entry name" value="LysM_RLK3/10"/>
</dbReference>
<dbReference type="GO" id="GO:0045087">
    <property type="term" value="P:innate immune response"/>
    <property type="evidence" value="ECO:0007669"/>
    <property type="project" value="InterPro"/>
</dbReference>
<dbReference type="PANTHER" id="PTHR46204:SF30">
    <property type="entry name" value="CHITIN ELICITOR RECEPTOR KINASE 1"/>
    <property type="match status" value="1"/>
</dbReference>
<evidence type="ECO:0000313" key="11">
    <source>
        <dbReference type="EMBL" id="MBX32026.1"/>
    </source>
</evidence>
<evidence type="ECO:0000256" key="1">
    <source>
        <dbReference type="ARBA" id="ARBA00004162"/>
    </source>
</evidence>
<evidence type="ECO:0000256" key="7">
    <source>
        <dbReference type="ARBA" id="ARBA00023157"/>
    </source>
</evidence>
<evidence type="ECO:0000256" key="3">
    <source>
        <dbReference type="ARBA" id="ARBA00022692"/>
    </source>
</evidence>
<dbReference type="EMBL" id="GGEC01051542">
    <property type="protein sequence ID" value="MBX32026.1"/>
    <property type="molecule type" value="Transcribed_RNA"/>
</dbReference>
<reference evidence="11" key="1">
    <citation type="submission" date="2018-02" db="EMBL/GenBank/DDBJ databases">
        <title>Rhizophora mucronata_Transcriptome.</title>
        <authorList>
            <person name="Meera S.P."/>
            <person name="Sreeshan A."/>
            <person name="Augustine A."/>
        </authorList>
    </citation>
    <scope>NUCLEOTIDE SEQUENCE</scope>
    <source>
        <tissue evidence="11">Leaf</tissue>
    </source>
</reference>
<sequence length="236" mass="25975">MSSVPSTADSPNSPMRWKLGLQLAIVAILSVCHSAASQCTRGCDLALASYYVWENSNLTFILRVMQSSILQSTDFDKILSYNPQVANKDSVSQGIRINVPFPCGCINGEFLAHVFNYSVTRGDTYGIVANRYYANLTTVQWLQQFNSYDANRIPDTAVLNVTVNCSCGDSAINKSYGLFTTYPLRPGETVESVARTNNVTVDLLRSYNVGVNFSRGSGLVYIPSKGNSFLVFHFDL</sequence>
<dbReference type="PANTHER" id="PTHR46204">
    <property type="entry name" value="CHITIN ELICITOR RECEPTOR KINASE 1-RELATED"/>
    <property type="match status" value="1"/>
</dbReference>
<dbReference type="InterPro" id="IPR044812">
    <property type="entry name" value="CERK1/LYK3-like"/>
</dbReference>
<dbReference type="InterPro" id="IPR056562">
    <property type="entry name" value="LysM2_CERK1_LYK3_4_5"/>
</dbReference>
<dbReference type="GO" id="GO:0019199">
    <property type="term" value="F:transmembrane receptor protein kinase activity"/>
    <property type="evidence" value="ECO:0007669"/>
    <property type="project" value="InterPro"/>
</dbReference>
<evidence type="ECO:0000256" key="4">
    <source>
        <dbReference type="ARBA" id="ARBA00022729"/>
    </source>
</evidence>
<dbReference type="Pfam" id="PF23472">
    <property type="entry name" value="LysM2_CERK1_LYK3_4_5"/>
    <property type="match status" value="1"/>
</dbReference>
<keyword evidence="2" id="KW-1003">Cell membrane</keyword>
<evidence type="ECO:0000259" key="9">
    <source>
        <dbReference type="Pfam" id="PF23472"/>
    </source>
</evidence>
<dbReference type="GO" id="GO:0005886">
    <property type="term" value="C:plasma membrane"/>
    <property type="evidence" value="ECO:0007669"/>
    <property type="project" value="UniProtKB-SubCell"/>
</dbReference>
<comment type="subcellular location">
    <subcellularLocation>
        <location evidence="1">Cell membrane</location>
        <topology evidence="1">Single-pass membrane protein</topology>
    </subcellularLocation>
</comment>
<evidence type="ECO:0000256" key="5">
    <source>
        <dbReference type="ARBA" id="ARBA00022989"/>
    </source>
</evidence>